<organism evidence="3">
    <name type="scientific">Cacopsylla melanoneura</name>
    <dbReference type="NCBI Taxonomy" id="428564"/>
    <lineage>
        <taxon>Eukaryota</taxon>
        <taxon>Metazoa</taxon>
        <taxon>Ecdysozoa</taxon>
        <taxon>Arthropoda</taxon>
        <taxon>Hexapoda</taxon>
        <taxon>Insecta</taxon>
        <taxon>Pterygota</taxon>
        <taxon>Neoptera</taxon>
        <taxon>Paraneoptera</taxon>
        <taxon>Hemiptera</taxon>
        <taxon>Sternorrhyncha</taxon>
        <taxon>Psylloidea</taxon>
        <taxon>Psyllidae</taxon>
        <taxon>Psyllinae</taxon>
        <taxon>Cacopsylla</taxon>
    </lineage>
</organism>
<evidence type="ECO:0000256" key="1">
    <source>
        <dbReference type="SAM" id="MobiDB-lite"/>
    </source>
</evidence>
<feature type="compositionally biased region" description="Polar residues" evidence="1">
    <location>
        <begin position="91"/>
        <end position="100"/>
    </location>
</feature>
<sequence length="127" mass="13853">MILDKKKLIMSNSIIGQKGAIAAIAAGAGALIGAAGVLLYHQLCSQKAQNEMHDEIVELGNSIEKIQKELESVRKNILSSAGRRRLRHVSDSTSATSEMYSANEEDDEFFDFSSDQDDVTNNNDAHD</sequence>
<dbReference type="EMBL" id="HBUF01075224">
    <property type="protein sequence ID" value="CAG6630920.1"/>
    <property type="molecule type" value="Transcribed_RNA"/>
</dbReference>
<dbReference type="EMBL" id="HBUF01190062">
    <property type="protein sequence ID" value="CAG6657929.1"/>
    <property type="molecule type" value="Transcribed_RNA"/>
</dbReference>
<dbReference type="EMBL" id="HBUF01532943">
    <property type="protein sequence ID" value="CAG6752324.1"/>
    <property type="molecule type" value="Transcribed_RNA"/>
</dbReference>
<keyword evidence="2" id="KW-0472">Membrane</keyword>
<evidence type="ECO:0000313" key="3">
    <source>
        <dbReference type="EMBL" id="CAG6657929.1"/>
    </source>
</evidence>
<dbReference type="EMBL" id="HBUF01374396">
    <property type="protein sequence ID" value="CAG6727612.1"/>
    <property type="molecule type" value="Transcribed_RNA"/>
</dbReference>
<accession>A0A8D8S006</accession>
<reference evidence="3" key="1">
    <citation type="submission" date="2021-05" db="EMBL/GenBank/DDBJ databases">
        <authorList>
            <person name="Alioto T."/>
            <person name="Alioto T."/>
            <person name="Gomez Garrido J."/>
        </authorList>
    </citation>
    <scope>NUCLEOTIDE SEQUENCE</scope>
</reference>
<dbReference type="EMBL" id="HBUF01374394">
    <property type="protein sequence ID" value="CAG6727610.1"/>
    <property type="molecule type" value="Transcribed_RNA"/>
</dbReference>
<feature type="compositionally biased region" description="Acidic residues" evidence="1">
    <location>
        <begin position="103"/>
        <end position="118"/>
    </location>
</feature>
<dbReference type="EMBL" id="HBUF01075225">
    <property type="protein sequence ID" value="CAG6630921.1"/>
    <property type="molecule type" value="Transcribed_RNA"/>
</dbReference>
<dbReference type="AlphaFoldDB" id="A0A8D8S006"/>
<name>A0A8D8S006_9HEMI</name>
<proteinExistence type="predicted"/>
<evidence type="ECO:0000256" key="2">
    <source>
        <dbReference type="SAM" id="Phobius"/>
    </source>
</evidence>
<keyword evidence="2" id="KW-1133">Transmembrane helix</keyword>
<protein>
    <submittedName>
        <fullName evidence="3">Uncharacterized protein</fullName>
    </submittedName>
</protein>
<dbReference type="EMBL" id="HBUF01190061">
    <property type="protein sequence ID" value="CAG6657928.1"/>
    <property type="molecule type" value="Transcribed_RNA"/>
</dbReference>
<dbReference type="EMBL" id="HBUF01532944">
    <property type="protein sequence ID" value="CAG6752325.1"/>
    <property type="molecule type" value="Transcribed_RNA"/>
</dbReference>
<feature type="region of interest" description="Disordered" evidence="1">
    <location>
        <begin position="88"/>
        <end position="127"/>
    </location>
</feature>
<dbReference type="EMBL" id="HBUF01190063">
    <property type="protein sequence ID" value="CAG6657930.1"/>
    <property type="molecule type" value="Transcribed_RNA"/>
</dbReference>
<dbReference type="EMBL" id="HBUF01374395">
    <property type="protein sequence ID" value="CAG6727611.1"/>
    <property type="molecule type" value="Transcribed_RNA"/>
</dbReference>
<feature type="transmembrane region" description="Helical" evidence="2">
    <location>
        <begin position="20"/>
        <end position="40"/>
    </location>
</feature>
<keyword evidence="2" id="KW-0812">Transmembrane</keyword>